<name>A0ABU5EVL0_9BACT</name>
<accession>A0ABU5EVL0</accession>
<dbReference type="EMBL" id="JAXBLV010000090">
    <property type="protein sequence ID" value="MDY3559190.1"/>
    <property type="molecule type" value="Genomic_DNA"/>
</dbReference>
<keyword evidence="2" id="KW-1185">Reference proteome</keyword>
<dbReference type="Proteomes" id="UP001272242">
    <property type="component" value="Unassembled WGS sequence"/>
</dbReference>
<evidence type="ECO:0000313" key="2">
    <source>
        <dbReference type="Proteomes" id="UP001272242"/>
    </source>
</evidence>
<reference evidence="2" key="1">
    <citation type="journal article" date="2023" name="Mar. Drugs">
        <title>Gemmata algarum, a Novel Planctomycete Isolated from an Algal Mat, Displays Antimicrobial Activity.</title>
        <authorList>
            <person name="Kumar G."/>
            <person name="Kallscheuer N."/>
            <person name="Kashif M."/>
            <person name="Ahamad S."/>
            <person name="Jagadeeshwari U."/>
            <person name="Pannikurungottu S."/>
            <person name="Haufschild T."/>
            <person name="Kabuu M."/>
            <person name="Sasikala C."/>
            <person name="Jogler C."/>
            <person name="Ramana C."/>
        </authorList>
    </citation>
    <scope>NUCLEOTIDE SEQUENCE [LARGE SCALE GENOMIC DNA]</scope>
    <source>
        <strain evidence="2">JC673</strain>
    </source>
</reference>
<organism evidence="1 2">
    <name type="scientific">Gemmata algarum</name>
    <dbReference type="NCBI Taxonomy" id="2975278"/>
    <lineage>
        <taxon>Bacteria</taxon>
        <taxon>Pseudomonadati</taxon>
        <taxon>Planctomycetota</taxon>
        <taxon>Planctomycetia</taxon>
        <taxon>Gemmatales</taxon>
        <taxon>Gemmataceae</taxon>
        <taxon>Gemmata</taxon>
    </lineage>
</organism>
<comment type="caution">
    <text evidence="1">The sequence shown here is derived from an EMBL/GenBank/DDBJ whole genome shotgun (WGS) entry which is preliminary data.</text>
</comment>
<dbReference type="PANTHER" id="PTHR35004">
    <property type="entry name" value="TRANSPOSASE RV3428C-RELATED"/>
    <property type="match status" value="1"/>
</dbReference>
<dbReference type="RefSeq" id="WP_320685999.1">
    <property type="nucleotide sequence ID" value="NZ_JAXBLV010000090.1"/>
</dbReference>
<proteinExistence type="predicted"/>
<gene>
    <name evidence="1" type="ORF">R5W23_006407</name>
</gene>
<protein>
    <recommendedName>
        <fullName evidence="3">Transposase</fullName>
    </recommendedName>
</protein>
<evidence type="ECO:0000313" key="1">
    <source>
        <dbReference type="EMBL" id="MDY3559190.1"/>
    </source>
</evidence>
<dbReference type="PANTHER" id="PTHR35004:SF7">
    <property type="entry name" value="INTEGRASE PROTEIN"/>
    <property type="match status" value="1"/>
</dbReference>
<sequence>MSVLVVTWSDSNCPFALALPTERTEAVLHGLVEAFAFFGCVPRELWWDNPKTVVVRIGMGRDRTPHPRYAARASHDTFAPRFCMPASREVKRRPKSDWWMTKPRAERRDDLLANKGSE</sequence>
<evidence type="ECO:0008006" key="3">
    <source>
        <dbReference type="Google" id="ProtNLM"/>
    </source>
</evidence>